<dbReference type="Proteomes" id="UP000790787">
    <property type="component" value="Chromosome 7"/>
</dbReference>
<evidence type="ECO:0000313" key="2">
    <source>
        <dbReference type="RefSeq" id="XP_075074367.1"/>
    </source>
</evidence>
<protein>
    <submittedName>
        <fullName evidence="2">Uncharacterized protein LOC142161973</fullName>
    </submittedName>
</protein>
<organism evidence="1 2">
    <name type="scientific">Nicotiana tabacum</name>
    <name type="common">Common tobacco</name>
    <dbReference type="NCBI Taxonomy" id="4097"/>
    <lineage>
        <taxon>Eukaryota</taxon>
        <taxon>Viridiplantae</taxon>
        <taxon>Streptophyta</taxon>
        <taxon>Embryophyta</taxon>
        <taxon>Tracheophyta</taxon>
        <taxon>Spermatophyta</taxon>
        <taxon>Magnoliopsida</taxon>
        <taxon>eudicotyledons</taxon>
        <taxon>Gunneridae</taxon>
        <taxon>Pentapetalae</taxon>
        <taxon>asterids</taxon>
        <taxon>lamiids</taxon>
        <taxon>Solanales</taxon>
        <taxon>Solanaceae</taxon>
        <taxon>Nicotianoideae</taxon>
        <taxon>Nicotianeae</taxon>
        <taxon>Nicotiana</taxon>
    </lineage>
</organism>
<keyword evidence="1" id="KW-1185">Reference proteome</keyword>
<name>A0AC58RNR4_TOBAC</name>
<reference evidence="2" key="2">
    <citation type="submission" date="2025-08" db="UniProtKB">
        <authorList>
            <consortium name="RefSeq"/>
        </authorList>
    </citation>
    <scope>IDENTIFICATION</scope>
    <source>
        <tissue evidence="2">Leaf</tissue>
    </source>
</reference>
<reference evidence="1" key="1">
    <citation type="journal article" date="2014" name="Nat. Commun.">
        <title>The tobacco genome sequence and its comparison with those of tomato and potato.</title>
        <authorList>
            <person name="Sierro N."/>
            <person name="Battey J.N."/>
            <person name="Ouadi S."/>
            <person name="Bakaher N."/>
            <person name="Bovet L."/>
            <person name="Willig A."/>
            <person name="Goepfert S."/>
            <person name="Peitsch M.C."/>
            <person name="Ivanov N.V."/>
        </authorList>
    </citation>
    <scope>NUCLEOTIDE SEQUENCE [LARGE SCALE GENOMIC DNA]</scope>
</reference>
<gene>
    <name evidence="2" type="primary">LOC142161973</name>
</gene>
<proteinExistence type="predicted"/>
<accession>A0AC58RNR4</accession>
<dbReference type="RefSeq" id="XP_075074367.1">
    <property type="nucleotide sequence ID" value="XM_075218266.1"/>
</dbReference>
<sequence>MGESTPSTEDSRGENSVLIDLTSRISQMLSQTPTITSHERRAALIGIKLNDTNYGIWSQVVEIYINGDLPQPFETNHCFRKWIIENSVVKGWLINSMDPSLIGNYVRFPIAKVVWDSIATTYFDGGDTSQVYDLNRKVTQHKQSGGSIVTYYNNLQGREKKGYNSILQEDRVYMFLDRLDDRLDKIRGDMLQLQPFPTVEQASAHVRR</sequence>
<evidence type="ECO:0000313" key="1">
    <source>
        <dbReference type="Proteomes" id="UP000790787"/>
    </source>
</evidence>